<keyword evidence="3" id="KW-1185">Reference proteome</keyword>
<comment type="caution">
    <text evidence="2">The sequence shown here is derived from an EMBL/GenBank/DDBJ whole genome shotgun (WGS) entry which is preliminary data.</text>
</comment>
<keyword evidence="1" id="KW-0812">Transmembrane</keyword>
<organism evidence="2 3">
    <name type="scientific">Deinandra increscens subsp. villosa</name>
    <dbReference type="NCBI Taxonomy" id="3103831"/>
    <lineage>
        <taxon>Eukaryota</taxon>
        <taxon>Viridiplantae</taxon>
        <taxon>Streptophyta</taxon>
        <taxon>Embryophyta</taxon>
        <taxon>Tracheophyta</taxon>
        <taxon>Spermatophyta</taxon>
        <taxon>Magnoliopsida</taxon>
        <taxon>eudicotyledons</taxon>
        <taxon>Gunneridae</taxon>
        <taxon>Pentapetalae</taxon>
        <taxon>asterids</taxon>
        <taxon>campanulids</taxon>
        <taxon>Asterales</taxon>
        <taxon>Asteraceae</taxon>
        <taxon>Asteroideae</taxon>
        <taxon>Heliantheae alliance</taxon>
        <taxon>Madieae</taxon>
        <taxon>Madiinae</taxon>
        <taxon>Deinandra</taxon>
    </lineage>
</organism>
<keyword evidence="1" id="KW-0472">Membrane</keyword>
<dbReference type="EMBL" id="JBCNJP010000007">
    <property type="protein sequence ID" value="KAK9076090.1"/>
    <property type="molecule type" value="Genomic_DNA"/>
</dbReference>
<dbReference type="PANTHER" id="PTHR33484">
    <property type="entry name" value="BNAC07G33360D PROTEIN"/>
    <property type="match status" value="1"/>
</dbReference>
<keyword evidence="1" id="KW-1133">Transmembrane helix</keyword>
<dbReference type="Proteomes" id="UP001408789">
    <property type="component" value="Unassembled WGS sequence"/>
</dbReference>
<accession>A0AAP0DJ75</accession>
<protein>
    <submittedName>
        <fullName evidence="2">Uncharacterized protein</fullName>
    </submittedName>
</protein>
<feature type="transmembrane region" description="Helical" evidence="1">
    <location>
        <begin position="212"/>
        <end position="236"/>
    </location>
</feature>
<proteinExistence type="predicted"/>
<name>A0AAP0DJ75_9ASTR</name>
<evidence type="ECO:0000313" key="3">
    <source>
        <dbReference type="Proteomes" id="UP001408789"/>
    </source>
</evidence>
<evidence type="ECO:0000256" key="1">
    <source>
        <dbReference type="SAM" id="Phobius"/>
    </source>
</evidence>
<sequence length="365" mass="40903">MAYYPENTTELSKIGKEAFDAIDHDIFPMGRSSTASLSRTPQQAYQCHYRYQPQQAYVVRQQVYDAPVATRMTESVINCNEAAKRYGGTVFVEYPKRKPARKDRESLDTIAVDLCDGRRFGCRRCLYFTVGDAAAAADLCDDSRLGRPLLLIFVTVAGLGVAVAYITPSVMPSPLPIFVTVAGLGVSIAYILIFLALSALRRGVILLDGKIVAVLLLSSGKVSVHFALSAYTAYVLDSESFQIVERRSLLLWWHSTKVEDHEFCSKGVHNREPNVGKVANVLGEKTKRNSELTNRNLRRVANDDNNKVATKQVDKFLKMLNGEFERIVEGLEEIKREEPKKKAATEEKRMLRLKRDVTGKRVTFA</sequence>
<gene>
    <name evidence="2" type="ORF">SSX86_004423</name>
</gene>
<evidence type="ECO:0000313" key="2">
    <source>
        <dbReference type="EMBL" id="KAK9076090.1"/>
    </source>
</evidence>
<dbReference type="AlphaFoldDB" id="A0AAP0DJ75"/>
<feature type="transmembrane region" description="Helical" evidence="1">
    <location>
        <begin position="149"/>
        <end position="171"/>
    </location>
</feature>
<dbReference type="PANTHER" id="PTHR33484:SF3">
    <property type="entry name" value="HYDROXYPROLINE-RICH GLYCOPROTEIN FAMILY PROTEIN"/>
    <property type="match status" value="1"/>
</dbReference>
<feature type="transmembrane region" description="Helical" evidence="1">
    <location>
        <begin position="177"/>
        <end position="200"/>
    </location>
</feature>
<reference evidence="2 3" key="1">
    <citation type="submission" date="2024-04" db="EMBL/GenBank/DDBJ databases">
        <title>The reference genome of an endangered Asteraceae, Deinandra increscens subsp. villosa, native to the Central Coast of California.</title>
        <authorList>
            <person name="Guilliams M."/>
            <person name="Hasenstab-Lehman K."/>
            <person name="Meyer R."/>
            <person name="Mcevoy S."/>
        </authorList>
    </citation>
    <scope>NUCLEOTIDE SEQUENCE [LARGE SCALE GENOMIC DNA]</scope>
    <source>
        <tissue evidence="2">Leaf</tissue>
    </source>
</reference>